<dbReference type="PANTHER" id="PTHR45747">
    <property type="entry name" value="HISTONE-LYSINE N-METHYLTRANSFERASE E(Z)"/>
    <property type="match status" value="1"/>
</dbReference>
<dbReference type="OrthoDB" id="6141102at2759"/>
<dbReference type="Pfam" id="PF00856">
    <property type="entry name" value="SET"/>
    <property type="match status" value="1"/>
</dbReference>
<comment type="subcellular location">
    <subcellularLocation>
        <location evidence="1">Nucleus</location>
    </subcellularLocation>
</comment>
<feature type="region of interest" description="Disordered" evidence="11">
    <location>
        <begin position="186"/>
        <end position="207"/>
    </location>
</feature>
<evidence type="ECO:0000313" key="14">
    <source>
        <dbReference type="EMBL" id="CAH0383847.1"/>
    </source>
</evidence>
<dbReference type="InterPro" id="IPR041355">
    <property type="entry name" value="Pre-SET_CXC"/>
</dbReference>
<proteinExistence type="predicted"/>
<dbReference type="InterPro" id="IPR045318">
    <property type="entry name" value="EZH1/2-like"/>
</dbReference>
<evidence type="ECO:0000256" key="8">
    <source>
        <dbReference type="ARBA" id="ARBA00023163"/>
    </source>
</evidence>
<evidence type="ECO:0000256" key="5">
    <source>
        <dbReference type="ARBA" id="ARBA00022691"/>
    </source>
</evidence>
<dbReference type="GO" id="GO:0140951">
    <property type="term" value="F:histone H3K27 trimethyltransferase activity"/>
    <property type="evidence" value="ECO:0007669"/>
    <property type="project" value="UniProtKB-EC"/>
</dbReference>
<evidence type="ECO:0000259" key="13">
    <source>
        <dbReference type="PROSITE" id="PS51633"/>
    </source>
</evidence>
<dbReference type="Gene3D" id="2.170.270.10">
    <property type="entry name" value="SET domain"/>
    <property type="match status" value="1"/>
</dbReference>
<feature type="compositionally biased region" description="Gly residues" evidence="11">
    <location>
        <begin position="368"/>
        <end position="378"/>
    </location>
</feature>
<dbReference type="SUPFAM" id="SSF82199">
    <property type="entry name" value="SET domain"/>
    <property type="match status" value="1"/>
</dbReference>
<evidence type="ECO:0000256" key="6">
    <source>
        <dbReference type="ARBA" id="ARBA00022853"/>
    </source>
</evidence>
<dbReference type="Pfam" id="PF18118">
    <property type="entry name" value="PRC2_HTH_1"/>
    <property type="match status" value="1"/>
</dbReference>
<dbReference type="InterPro" id="IPR048358">
    <property type="entry name" value="EZH1/2_MCSS"/>
</dbReference>
<protein>
    <recommendedName>
        <fullName evidence="2">[histone H3]-lysine(27) N-trimethyltransferase</fullName>
        <ecNumber evidence="2">2.1.1.356</ecNumber>
    </recommendedName>
</protein>
<dbReference type="EMBL" id="OU963863">
    <property type="protein sequence ID" value="CAH0383847.1"/>
    <property type="molecule type" value="Genomic_DNA"/>
</dbReference>
<sequence length="761" mass="86531">MSGSKSSVSGEWRKRVKSEYMRLRQVKRFKRADEVKVAWNNNLKSMAELLEKEERRWHETKIIWSYRADSNVPSVAPKKKAEVTFLDGGVLGCPIKLINAVPAIPTMYTWAPIQQNFMVEDETVLHNIPYMGDEVLDHDGTFIEELIKNYDGKVHGDREAGFIDDQLFVELINALVQHQIKEQEEANKVCSKSSSKSDQKTSQEKPFPAPVIFQAVSSMFPDKGTPEELRQKYIELTESLDPNALPPECTPNIDGPTAESVPREQSMHSFHTLFCRRCYKYDCFLHRLKSHHSGPNLGKRKGPDLKPFADPCGPDCYILLEGMKEKLAAIAEKCAEEKRKEEEEEEDEEMSINDEIKQEPQPSPLNQSGGGIPGGGGNTIVKKEIRNEAKQQKICKQISVDSGNEASSEDSNDSKEYKNDELTGNAVETTTSFSLLGLMGADDKKEWTGSDQSLFRCLQRVFLNNYCAVAQIMMTKTCQQVYQFASKEAADISAEEALKDLTPPRKKKKKHRLWSMHCRKIQLKKDSSSNHVHNFTPCRHPPTQQCDHNCQCVAAQNFCEKFCKCSSDCQNRFPGCRCKAQCNTKQCPCYLAVRECDPDLCQTCGADQYDVKKISCKNVSVQRGLHKHLLMAPSDVAGWGIFLRESAQKNEFISEYCGEIITQDEADRRGKVYDKYMCSFLFNLNNDFVVDATRKGNKIRFANHSINPNCYAKVMMVNGDHRIGIFAKRAIHSGEELFFDYRYGPTEQLKFVGIEREMEFL</sequence>
<dbReference type="GO" id="GO:0032259">
    <property type="term" value="P:methylation"/>
    <property type="evidence" value="ECO:0007669"/>
    <property type="project" value="UniProtKB-KW"/>
</dbReference>
<accession>A0A9P0A4M5</accession>
<keyword evidence="9" id="KW-0539">Nucleus</keyword>
<evidence type="ECO:0000256" key="11">
    <source>
        <dbReference type="SAM" id="MobiDB-lite"/>
    </source>
</evidence>
<evidence type="ECO:0000256" key="3">
    <source>
        <dbReference type="ARBA" id="ARBA00022603"/>
    </source>
</evidence>
<dbReference type="AlphaFoldDB" id="A0A9P0A4M5"/>
<dbReference type="GO" id="GO:0003682">
    <property type="term" value="F:chromatin binding"/>
    <property type="evidence" value="ECO:0007669"/>
    <property type="project" value="TreeGrafter"/>
</dbReference>
<keyword evidence="3" id="KW-0489">Methyltransferase</keyword>
<name>A0A9P0A4M5_BEMTA</name>
<keyword evidence="5" id="KW-0949">S-adenosyl-L-methionine</keyword>
<feature type="domain" description="CXC" evidence="13">
    <location>
        <begin position="518"/>
        <end position="620"/>
    </location>
</feature>
<comment type="catalytic activity">
    <reaction evidence="10">
        <text>L-lysyl(27)-[histone H3] + 3 S-adenosyl-L-methionine = N(6),N(6),N(6)-trimethyl-L-lysyl(27)-[histone H3] + 3 S-adenosyl-L-homocysteine + 3 H(+)</text>
        <dbReference type="Rhea" id="RHEA:60292"/>
        <dbReference type="Rhea" id="RHEA-COMP:15535"/>
        <dbReference type="Rhea" id="RHEA-COMP:15548"/>
        <dbReference type="ChEBI" id="CHEBI:15378"/>
        <dbReference type="ChEBI" id="CHEBI:29969"/>
        <dbReference type="ChEBI" id="CHEBI:57856"/>
        <dbReference type="ChEBI" id="CHEBI:59789"/>
        <dbReference type="ChEBI" id="CHEBI:61961"/>
        <dbReference type="EC" id="2.1.1.356"/>
    </reaction>
</comment>
<evidence type="ECO:0000256" key="7">
    <source>
        <dbReference type="ARBA" id="ARBA00023015"/>
    </source>
</evidence>
<dbReference type="GO" id="GO:0035098">
    <property type="term" value="C:ESC/E(Z) complex"/>
    <property type="evidence" value="ECO:0007669"/>
    <property type="project" value="TreeGrafter"/>
</dbReference>
<dbReference type="SMART" id="SM01114">
    <property type="entry name" value="CXC"/>
    <property type="match status" value="1"/>
</dbReference>
<dbReference type="PANTHER" id="PTHR45747:SF4">
    <property type="entry name" value="HISTONE-LYSINE N-METHYLTRANSFERASE E(Z)"/>
    <property type="match status" value="1"/>
</dbReference>
<dbReference type="Proteomes" id="UP001152759">
    <property type="component" value="Chromosome 2"/>
</dbReference>
<dbReference type="Pfam" id="PF21358">
    <property type="entry name" value="Ezh2_MCSS"/>
    <property type="match status" value="1"/>
</dbReference>
<organism evidence="14 15">
    <name type="scientific">Bemisia tabaci</name>
    <name type="common">Sweetpotato whitefly</name>
    <name type="synonym">Aleurodes tabaci</name>
    <dbReference type="NCBI Taxonomy" id="7038"/>
    <lineage>
        <taxon>Eukaryota</taxon>
        <taxon>Metazoa</taxon>
        <taxon>Ecdysozoa</taxon>
        <taxon>Arthropoda</taxon>
        <taxon>Hexapoda</taxon>
        <taxon>Insecta</taxon>
        <taxon>Pterygota</taxon>
        <taxon>Neoptera</taxon>
        <taxon>Paraneoptera</taxon>
        <taxon>Hemiptera</taxon>
        <taxon>Sternorrhyncha</taxon>
        <taxon>Aleyrodoidea</taxon>
        <taxon>Aleyrodidae</taxon>
        <taxon>Aleyrodinae</taxon>
        <taxon>Bemisia</taxon>
    </lineage>
</organism>
<evidence type="ECO:0000256" key="9">
    <source>
        <dbReference type="ARBA" id="ARBA00023242"/>
    </source>
</evidence>
<dbReference type="PROSITE" id="PS50280">
    <property type="entry name" value="SET"/>
    <property type="match status" value="1"/>
</dbReference>
<dbReference type="PROSITE" id="PS51633">
    <property type="entry name" value="CXC"/>
    <property type="match status" value="1"/>
</dbReference>
<dbReference type="KEGG" id="btab:109035984"/>
<keyword evidence="8" id="KW-0804">Transcription</keyword>
<keyword evidence="4" id="KW-0808">Transferase</keyword>
<dbReference type="InterPro" id="IPR044439">
    <property type="entry name" value="EZH2_SET"/>
</dbReference>
<feature type="compositionally biased region" description="Acidic residues" evidence="11">
    <location>
        <begin position="342"/>
        <end position="352"/>
    </location>
</feature>
<dbReference type="InterPro" id="IPR026489">
    <property type="entry name" value="CXC_dom"/>
</dbReference>
<evidence type="ECO:0000256" key="4">
    <source>
        <dbReference type="ARBA" id="ARBA00022679"/>
    </source>
</evidence>
<evidence type="ECO:0000313" key="15">
    <source>
        <dbReference type="Proteomes" id="UP001152759"/>
    </source>
</evidence>
<gene>
    <name evidence="14" type="ORF">BEMITA_LOCUS3254</name>
</gene>
<dbReference type="InterPro" id="IPR033467">
    <property type="entry name" value="Tesmin/TSO1-like_CXC"/>
</dbReference>
<dbReference type="SMART" id="SM00317">
    <property type="entry name" value="SET"/>
    <property type="match status" value="1"/>
</dbReference>
<evidence type="ECO:0000256" key="2">
    <source>
        <dbReference type="ARBA" id="ARBA00012186"/>
    </source>
</evidence>
<dbReference type="EC" id="2.1.1.356" evidence="2"/>
<evidence type="ECO:0000256" key="1">
    <source>
        <dbReference type="ARBA" id="ARBA00004123"/>
    </source>
</evidence>
<feature type="domain" description="SET" evidence="12">
    <location>
        <begin position="627"/>
        <end position="742"/>
    </location>
</feature>
<feature type="region of interest" description="Disordered" evidence="11">
    <location>
        <begin position="337"/>
        <end position="380"/>
    </location>
</feature>
<feature type="compositionally biased region" description="Basic and acidic residues" evidence="11">
    <location>
        <begin position="412"/>
        <end position="421"/>
    </location>
</feature>
<evidence type="ECO:0000259" key="12">
    <source>
        <dbReference type="PROSITE" id="PS50280"/>
    </source>
</evidence>
<dbReference type="GO" id="GO:0031507">
    <property type="term" value="P:heterochromatin formation"/>
    <property type="evidence" value="ECO:0007669"/>
    <property type="project" value="TreeGrafter"/>
</dbReference>
<keyword evidence="15" id="KW-1185">Reference proteome</keyword>
<dbReference type="Pfam" id="PF18264">
    <property type="entry name" value="preSET_CXC"/>
    <property type="match status" value="1"/>
</dbReference>
<reference evidence="14" key="1">
    <citation type="submission" date="2021-12" db="EMBL/GenBank/DDBJ databases">
        <authorList>
            <person name="King R."/>
        </authorList>
    </citation>
    <scope>NUCLEOTIDE SEQUENCE</scope>
</reference>
<keyword evidence="7" id="KW-0805">Transcription regulation</keyword>
<dbReference type="CDD" id="cd19218">
    <property type="entry name" value="SET_EZH2"/>
    <property type="match status" value="1"/>
</dbReference>
<dbReference type="FunFam" id="2.170.270.10:FF:000001">
    <property type="entry name" value="Putative histone-lysine N-methyltransferase EZH2"/>
    <property type="match status" value="1"/>
</dbReference>
<dbReference type="InterPro" id="IPR046341">
    <property type="entry name" value="SET_dom_sf"/>
</dbReference>
<feature type="region of interest" description="Disordered" evidence="11">
    <location>
        <begin position="394"/>
        <end position="423"/>
    </location>
</feature>
<keyword evidence="6" id="KW-0156">Chromatin regulator</keyword>
<evidence type="ECO:0000256" key="10">
    <source>
        <dbReference type="ARBA" id="ARBA00048568"/>
    </source>
</evidence>
<dbReference type="InterPro" id="IPR041343">
    <property type="entry name" value="PRC2_HTH_1"/>
</dbReference>
<dbReference type="InterPro" id="IPR001214">
    <property type="entry name" value="SET_dom"/>
</dbReference>